<sequence>MSKVMQALEHSERSHQNLSSFYQAPAHAVAKQKEARRGRYIAFALIPPLFVAGIMAFQTYQAENQRWLEHNVAETVLVEVPFEYTASHAPDFGPLAVTYRDNSSSAQSDWLNQMEQDTNLLPQEVLEQASTVDSHVDVNTTESHVSESSDDLLSGLDLSQLSPELAQRFESALSSNAKPESNTQNSEASNLSQQAERWYGKLPALNFQTHVYSSKPSKRWVKINGVEYNQGDWVSDNIELVAIEQQSSLIRFNGELIEVPALYDWQG</sequence>
<dbReference type="GeneID" id="78075978"/>
<evidence type="ECO:0000313" key="7">
    <source>
        <dbReference type="Proteomes" id="UP001150001"/>
    </source>
</evidence>
<evidence type="ECO:0000313" key="4">
    <source>
        <dbReference type="EMBL" id="MDC5741141.1"/>
    </source>
</evidence>
<dbReference type="EMBL" id="JAPFIT010000017">
    <property type="protein sequence ID" value="MDC5741141.1"/>
    <property type="molecule type" value="Genomic_DNA"/>
</dbReference>
<feature type="region of interest" description="Disordered" evidence="1">
    <location>
        <begin position="172"/>
        <end position="192"/>
    </location>
</feature>
<proteinExistence type="predicted"/>
<keyword evidence="2" id="KW-0472">Membrane</keyword>
<evidence type="ECO:0000256" key="2">
    <source>
        <dbReference type="SAM" id="Phobius"/>
    </source>
</evidence>
<reference evidence="4" key="2">
    <citation type="submission" date="2022-11" db="EMBL/GenBank/DDBJ databases">
        <title>Role of the vibriolysin VemA secreted by the emergent pathogen Vibrio europaeus in the colonization of Manila clam mucus.</title>
        <authorList>
            <person name="Martinez C."/>
            <person name="Rodriguez S."/>
            <person name="Vences A."/>
            <person name="Barja J.L."/>
            <person name="Toranzo A.E."/>
            <person name="Dubert J."/>
        </authorList>
    </citation>
    <scope>NUCLEOTIDE SEQUENCE</scope>
    <source>
        <strain evidence="4">3454</strain>
    </source>
</reference>
<dbReference type="RefSeq" id="WP_069667188.1">
    <property type="nucleotide sequence ID" value="NZ_CP180205.1"/>
</dbReference>
<dbReference type="EMBL" id="LUAX01000001">
    <property type="protein sequence ID" value="OAN01370.1"/>
    <property type="molecule type" value="Genomic_DNA"/>
</dbReference>
<evidence type="ECO:0000313" key="5">
    <source>
        <dbReference type="EMBL" id="OAN01370.1"/>
    </source>
</evidence>
<feature type="domain" description="Type II secretion system protein GspB C-terminal" evidence="3">
    <location>
        <begin position="202"/>
        <end position="261"/>
    </location>
</feature>
<name>A0A178JI52_9VIBR</name>
<dbReference type="Proteomes" id="UP001150001">
    <property type="component" value="Unassembled WGS sequence"/>
</dbReference>
<reference evidence="5 6" key="1">
    <citation type="submission" date="2016-03" db="EMBL/GenBank/DDBJ databases">
        <title>Draft genome sequence of the Vibrio tubiashii subs. europaeus.</title>
        <authorList>
            <person name="Spinard E."/>
            <person name="Dubert J."/>
            <person name="Nelson D.R."/>
            <person name="Barja J.L."/>
        </authorList>
    </citation>
    <scope>NUCLEOTIDE SEQUENCE [LARGE SCALE GENOMIC DNA]</scope>
    <source>
        <strain evidence="6">PP-638</strain>
        <strain evidence="5">PP2-638</strain>
    </source>
</reference>
<dbReference type="Pfam" id="PF16537">
    <property type="entry name" value="T2SSB"/>
    <property type="match status" value="1"/>
</dbReference>
<feature type="transmembrane region" description="Helical" evidence="2">
    <location>
        <begin position="40"/>
        <end position="60"/>
    </location>
</feature>
<protein>
    <submittedName>
        <fullName evidence="5">General secretion pathway protein GspB</fullName>
    </submittedName>
</protein>
<dbReference type="InterPro" id="IPR032389">
    <property type="entry name" value="GspB_C"/>
</dbReference>
<keyword evidence="2" id="KW-0812">Transmembrane</keyword>
<keyword evidence="2" id="KW-1133">Transmembrane helix</keyword>
<dbReference type="Proteomes" id="UP000094761">
    <property type="component" value="Unassembled WGS sequence"/>
</dbReference>
<evidence type="ECO:0000259" key="3">
    <source>
        <dbReference type="Pfam" id="PF16537"/>
    </source>
</evidence>
<evidence type="ECO:0000256" key="1">
    <source>
        <dbReference type="SAM" id="MobiDB-lite"/>
    </source>
</evidence>
<dbReference type="AlphaFoldDB" id="A0A178JI52"/>
<accession>A0A178JI52</accession>
<evidence type="ECO:0000313" key="6">
    <source>
        <dbReference type="Proteomes" id="UP000094761"/>
    </source>
</evidence>
<dbReference type="GO" id="GO:0015627">
    <property type="term" value="C:type II protein secretion system complex"/>
    <property type="evidence" value="ECO:0007669"/>
    <property type="project" value="InterPro"/>
</dbReference>
<organism evidence="5 6">
    <name type="scientific">Vibrio europaeus</name>
    <dbReference type="NCBI Taxonomy" id="300876"/>
    <lineage>
        <taxon>Bacteria</taxon>
        <taxon>Pseudomonadati</taxon>
        <taxon>Pseudomonadota</taxon>
        <taxon>Gammaproteobacteria</taxon>
        <taxon>Vibrionales</taxon>
        <taxon>Vibrionaceae</taxon>
        <taxon>Vibrio</taxon>
        <taxon>Vibrio oreintalis group</taxon>
    </lineage>
</organism>
<comment type="caution">
    <text evidence="5">The sequence shown here is derived from an EMBL/GenBank/DDBJ whole genome shotgun (WGS) entry which is preliminary data.</text>
</comment>
<keyword evidence="7" id="KW-1185">Reference proteome</keyword>
<dbReference type="OrthoDB" id="5432325at2"/>
<gene>
    <name evidence="5" type="ORF">AZ468_09755</name>
    <name evidence="4" type="ORF">OPW20_13765</name>
</gene>